<dbReference type="InterPro" id="IPR036425">
    <property type="entry name" value="MoaB/Mog-like_dom_sf"/>
</dbReference>
<dbReference type="GO" id="GO:0005829">
    <property type="term" value="C:cytosol"/>
    <property type="evidence" value="ECO:0007669"/>
    <property type="project" value="TreeGrafter"/>
</dbReference>
<keyword evidence="4" id="KW-1185">Reference proteome</keyword>
<comment type="catalytic activity">
    <reaction evidence="1">
        <text>adenylyl-molybdopterin + molybdate = Mo-molybdopterin + AMP + H(+)</text>
        <dbReference type="Rhea" id="RHEA:35047"/>
        <dbReference type="ChEBI" id="CHEBI:15378"/>
        <dbReference type="ChEBI" id="CHEBI:36264"/>
        <dbReference type="ChEBI" id="CHEBI:62727"/>
        <dbReference type="ChEBI" id="CHEBI:71302"/>
        <dbReference type="ChEBI" id="CHEBI:456215"/>
    </reaction>
</comment>
<dbReference type="SMART" id="SM00852">
    <property type="entry name" value="MoCF_biosynth"/>
    <property type="match status" value="1"/>
</dbReference>
<dbReference type="OrthoDB" id="9767940at2"/>
<keyword evidence="1" id="KW-0460">Magnesium</keyword>
<comment type="similarity">
    <text evidence="1">Belongs to the MoeA family.</text>
</comment>
<keyword evidence="1" id="KW-0501">Molybdenum cofactor biosynthesis</keyword>
<dbReference type="SUPFAM" id="SSF53218">
    <property type="entry name" value="Molybdenum cofactor biosynthesis proteins"/>
    <property type="match status" value="1"/>
</dbReference>
<dbReference type="EMBL" id="FNJI01000030">
    <property type="protein sequence ID" value="SDP63229.1"/>
    <property type="molecule type" value="Genomic_DNA"/>
</dbReference>
<accession>A0A1H0UAM8</accession>
<evidence type="ECO:0000313" key="4">
    <source>
        <dbReference type="Proteomes" id="UP000199073"/>
    </source>
</evidence>
<name>A0A1H0UAM8_9BACT</name>
<protein>
    <recommendedName>
        <fullName evidence="1">Molybdopterin molybdenumtransferase</fullName>
        <ecNumber evidence="1">2.10.1.1</ecNumber>
    </recommendedName>
</protein>
<dbReference type="Pfam" id="PF00994">
    <property type="entry name" value="MoCF_biosynth"/>
    <property type="match status" value="1"/>
</dbReference>
<comment type="function">
    <text evidence="1">Catalyzes the insertion of molybdate into adenylated molybdopterin with the concomitant release of AMP.</text>
</comment>
<dbReference type="Proteomes" id="UP000199073">
    <property type="component" value="Unassembled WGS sequence"/>
</dbReference>
<proteinExistence type="inferred from homology"/>
<keyword evidence="1" id="KW-0479">Metal-binding</keyword>
<dbReference type="Gene3D" id="3.40.980.10">
    <property type="entry name" value="MoaB/Mog-like domain"/>
    <property type="match status" value="1"/>
</dbReference>
<organism evidence="3 4">
    <name type="scientific">Desulforhopalus singaporensis</name>
    <dbReference type="NCBI Taxonomy" id="91360"/>
    <lineage>
        <taxon>Bacteria</taxon>
        <taxon>Pseudomonadati</taxon>
        <taxon>Thermodesulfobacteriota</taxon>
        <taxon>Desulfobulbia</taxon>
        <taxon>Desulfobulbales</taxon>
        <taxon>Desulfocapsaceae</taxon>
        <taxon>Desulforhopalus</taxon>
    </lineage>
</organism>
<dbReference type="AlphaFoldDB" id="A0A1H0UAM8"/>
<dbReference type="PANTHER" id="PTHR10192:SF28">
    <property type="entry name" value="MOLYBDOPTERIN MOLYBDENUMTRANSFERASE"/>
    <property type="match status" value="1"/>
</dbReference>
<feature type="domain" description="MoaB/Mog" evidence="2">
    <location>
        <begin position="174"/>
        <end position="306"/>
    </location>
</feature>
<dbReference type="CDD" id="cd03522">
    <property type="entry name" value="MoeA_like"/>
    <property type="match status" value="1"/>
</dbReference>
<dbReference type="GO" id="GO:0046872">
    <property type="term" value="F:metal ion binding"/>
    <property type="evidence" value="ECO:0007669"/>
    <property type="project" value="UniProtKB-UniRule"/>
</dbReference>
<comment type="cofactor">
    <cofactor evidence="1">
        <name>Mg(2+)</name>
        <dbReference type="ChEBI" id="CHEBI:18420"/>
    </cofactor>
</comment>
<sequence length="340" mass="36680">MKTIPVENAAGTILCHDVTKIVPGEFKGPAFKRGHKVTPEDIPVLLDIGKANLYVYDQQDGYVHEDEAALSIARSTAGQHIEITGPEEGKATLRASTDGLLYINPAALNSLNTFQDVTMATLHSYRYVKKNEAVGATRVIPLAVPSGLLDNVDRLCSTAFPVVEVKPLRKAAVGIVTTGSEVYSGRIKDRFGPILKKKFNDLGSEIIEQIFVSDEVDFTARAITTLIECKADLIAVTGGMSVDPDDQTPNAIKQTGAEIVSYGAPTYPGAIFLLAYLNDVPIVGLPGCVMYHKASIFDLTIPRILAGEKLQRKDIVAFGYGGFCKGCDHCRFPTCDFGTI</sequence>
<dbReference type="PANTHER" id="PTHR10192">
    <property type="entry name" value="MOLYBDOPTERIN BIOSYNTHESIS PROTEIN"/>
    <property type="match status" value="1"/>
</dbReference>
<dbReference type="RefSeq" id="WP_092225100.1">
    <property type="nucleotide sequence ID" value="NZ_FNJI01000030.1"/>
</dbReference>
<evidence type="ECO:0000259" key="2">
    <source>
        <dbReference type="SMART" id="SM00852"/>
    </source>
</evidence>
<reference evidence="3 4" key="1">
    <citation type="submission" date="2016-10" db="EMBL/GenBank/DDBJ databases">
        <authorList>
            <person name="de Groot N.N."/>
        </authorList>
    </citation>
    <scope>NUCLEOTIDE SEQUENCE [LARGE SCALE GENOMIC DNA]</scope>
    <source>
        <strain evidence="3 4">DSM 12130</strain>
    </source>
</reference>
<dbReference type="InterPro" id="IPR001453">
    <property type="entry name" value="MoaB/Mog_dom"/>
</dbReference>
<comment type="pathway">
    <text evidence="1">Cofactor biosynthesis; molybdopterin biosynthesis.</text>
</comment>
<dbReference type="GO" id="GO:0006777">
    <property type="term" value="P:Mo-molybdopterin cofactor biosynthetic process"/>
    <property type="evidence" value="ECO:0007669"/>
    <property type="project" value="UniProtKB-UniRule"/>
</dbReference>
<keyword evidence="1" id="KW-0500">Molybdenum</keyword>
<evidence type="ECO:0000256" key="1">
    <source>
        <dbReference type="RuleBase" id="RU365090"/>
    </source>
</evidence>
<dbReference type="InterPro" id="IPR038987">
    <property type="entry name" value="MoeA-like"/>
</dbReference>
<dbReference type="GO" id="GO:0061599">
    <property type="term" value="F:molybdopterin molybdotransferase activity"/>
    <property type="evidence" value="ECO:0007669"/>
    <property type="project" value="UniProtKB-UniRule"/>
</dbReference>
<gene>
    <name evidence="3" type="ORF">SAMN05660330_03464</name>
</gene>
<evidence type="ECO:0000313" key="3">
    <source>
        <dbReference type="EMBL" id="SDP63229.1"/>
    </source>
</evidence>
<keyword evidence="1" id="KW-0808">Transferase</keyword>
<dbReference type="UniPathway" id="UPA00344"/>
<dbReference type="STRING" id="91360.SAMN05660330_03464"/>
<dbReference type="EC" id="2.10.1.1" evidence="1"/>